<dbReference type="InterPro" id="IPR013785">
    <property type="entry name" value="Aldolase_TIM"/>
</dbReference>
<reference evidence="18" key="1">
    <citation type="submission" date="2020-07" db="EMBL/GenBank/DDBJ databases">
        <title>Huge and variable diversity of episymbiotic CPR bacteria and DPANN archaea in groundwater ecosystems.</title>
        <authorList>
            <person name="He C.Y."/>
            <person name="Keren R."/>
            <person name="Whittaker M."/>
            <person name="Farag I.F."/>
            <person name="Doudna J."/>
            <person name="Cate J.H.D."/>
            <person name="Banfield J.F."/>
        </authorList>
    </citation>
    <scope>NUCLEOTIDE SEQUENCE</scope>
    <source>
        <strain evidence="18">NC_groundwater_1296_Ag_S-0.2um_52_80</strain>
    </source>
</reference>
<evidence type="ECO:0000259" key="17">
    <source>
        <dbReference type="PROSITE" id="PS51918"/>
    </source>
</evidence>
<evidence type="ECO:0000256" key="14">
    <source>
        <dbReference type="ARBA" id="ARBA00047372"/>
    </source>
</evidence>
<evidence type="ECO:0000256" key="2">
    <source>
        <dbReference type="ARBA" id="ARBA00005494"/>
    </source>
</evidence>
<keyword evidence="11 15" id="KW-0411">Iron-sulfur</keyword>
<evidence type="ECO:0000256" key="15">
    <source>
        <dbReference type="PIRSR" id="PIRSR005669-1"/>
    </source>
</evidence>
<accession>A0A8T3YNA5</accession>
<dbReference type="PIRSF" id="PIRSF005669">
    <property type="entry name" value="Hist_AcTrfase_ELP3"/>
    <property type="match status" value="1"/>
</dbReference>
<dbReference type="Pfam" id="PF16199">
    <property type="entry name" value="Radical_SAM_C"/>
    <property type="match status" value="1"/>
</dbReference>
<proteinExistence type="inferred from homology"/>
<evidence type="ECO:0000256" key="1">
    <source>
        <dbReference type="ARBA" id="ARBA00005217"/>
    </source>
</evidence>
<dbReference type="Pfam" id="PF04055">
    <property type="entry name" value="Radical_SAM"/>
    <property type="match status" value="1"/>
</dbReference>
<keyword evidence="8 15" id="KW-0479">Metal-binding</keyword>
<evidence type="ECO:0000256" key="16">
    <source>
        <dbReference type="SAM" id="MobiDB-lite"/>
    </source>
</evidence>
<evidence type="ECO:0000256" key="4">
    <source>
        <dbReference type="ARBA" id="ARBA00022555"/>
    </source>
</evidence>
<feature type="region of interest" description="Disordered" evidence="16">
    <location>
        <begin position="205"/>
        <end position="230"/>
    </location>
</feature>
<name>A0A8T3YNA5_9ARCH</name>
<keyword evidence="12" id="KW-0012">Acyltransferase</keyword>
<keyword evidence="3" id="KW-0004">4Fe-4S</keyword>
<evidence type="ECO:0000256" key="5">
    <source>
        <dbReference type="ARBA" id="ARBA00022679"/>
    </source>
</evidence>
<dbReference type="Gene3D" id="3.40.630.30">
    <property type="match status" value="1"/>
</dbReference>
<evidence type="ECO:0000256" key="12">
    <source>
        <dbReference type="ARBA" id="ARBA00023315"/>
    </source>
</evidence>
<evidence type="ECO:0000256" key="9">
    <source>
        <dbReference type="ARBA" id="ARBA00022884"/>
    </source>
</evidence>
<comment type="cofactor">
    <cofactor evidence="15">
        <name>[4Fe-4S] cluster</name>
        <dbReference type="ChEBI" id="CHEBI:49883"/>
    </cofactor>
    <text evidence="15">Binds 1 [4Fe-4S] cluster. The cluster is coordinated with 3 cysteines and an exchangeable S-adenosyl-L-methionine.</text>
</comment>
<dbReference type="GO" id="GO:0000049">
    <property type="term" value="F:tRNA binding"/>
    <property type="evidence" value="ECO:0007669"/>
    <property type="project" value="UniProtKB-KW"/>
</dbReference>
<evidence type="ECO:0000256" key="6">
    <source>
        <dbReference type="ARBA" id="ARBA00022691"/>
    </source>
</evidence>
<evidence type="ECO:0000256" key="10">
    <source>
        <dbReference type="ARBA" id="ARBA00023004"/>
    </source>
</evidence>
<dbReference type="Proteomes" id="UP000732298">
    <property type="component" value="Unassembled WGS sequence"/>
</dbReference>
<dbReference type="CDD" id="cd01335">
    <property type="entry name" value="Radical_SAM"/>
    <property type="match status" value="1"/>
</dbReference>
<dbReference type="GO" id="GO:0106261">
    <property type="term" value="F:tRNA uridine(34) acetyltransferase activity"/>
    <property type="evidence" value="ECO:0007669"/>
    <property type="project" value="UniProtKB-EC"/>
</dbReference>
<keyword evidence="9" id="KW-0694">RNA-binding</keyword>
<dbReference type="InterPro" id="IPR016181">
    <property type="entry name" value="Acyl_CoA_acyltransferase"/>
</dbReference>
<comment type="caution">
    <text evidence="18">The sequence shown here is derived from an EMBL/GenBank/DDBJ whole genome shotgun (WGS) entry which is preliminary data.</text>
</comment>
<dbReference type="GO" id="GO:0046872">
    <property type="term" value="F:metal ion binding"/>
    <property type="evidence" value="ECO:0007669"/>
    <property type="project" value="UniProtKB-KW"/>
</dbReference>
<dbReference type="InterPro" id="IPR032432">
    <property type="entry name" value="Radical_SAM_C"/>
</dbReference>
<dbReference type="EC" id="2.3.1.311" evidence="13"/>
<dbReference type="InterPro" id="IPR039661">
    <property type="entry name" value="ELP3"/>
</dbReference>
<feature type="binding site" evidence="15">
    <location>
        <position position="99"/>
    </location>
    <ligand>
        <name>[4Fe-4S] cluster</name>
        <dbReference type="ChEBI" id="CHEBI:49883"/>
        <note>4Fe-4S-S-AdoMet</note>
    </ligand>
</feature>
<dbReference type="PANTHER" id="PTHR11135">
    <property type="entry name" value="HISTONE ACETYLTRANSFERASE-RELATED"/>
    <property type="match status" value="1"/>
</dbReference>
<dbReference type="GO" id="GO:0051539">
    <property type="term" value="F:4 iron, 4 sulfur cluster binding"/>
    <property type="evidence" value="ECO:0007669"/>
    <property type="project" value="UniProtKB-KW"/>
</dbReference>
<dbReference type="PANTHER" id="PTHR11135:SF7">
    <property type="entry name" value="TRNA URIDINE(34) ACETYLTRANSFERASE"/>
    <property type="match status" value="1"/>
</dbReference>
<feature type="domain" description="Radical SAM core" evidence="17">
    <location>
        <begin position="77"/>
        <end position="380"/>
    </location>
</feature>
<sequence length="569" mass="63970">MEAPVKKFCKKVIEEVESGRVKGKAELEILKLSVAKSIHAAAGTAIIREMPSNPDILSNAKNPSRKLLEMLSIKPLRTLSGVAPVAIMTRPDRCPHGTCIYCPGGPGSPFGNVPQSYTGHEPATMRGISNNYDPYAQTISRIEQYYATAHNPEKIELIIMGGTFPATPRQYQEEFIEGAFRAANDFPEKFFEHGMSMPHKFYARAERGSKEPHPAPQTPHGNLEREQARNEEARIRIVTMCIETKPDWCKEPHINEMLHLGATRVELGAQSLYDEVLAFTHRGHTLDDTIEATRLLKDSGLKVTYHMMPGQPMSSHSKDIEMFREAFGNDDFRPDGLKIYPCMVMPGTALAKIYEQGKFSPLSTAEAAEIIAEAKRFFPEWTRVHRVQRDIPVKLALGGIDKNNLRQLVEQKCEEKGARCRCIRCRESGINTGKGASIDYSNISLVEREYTASKGKEVFISFEDMTNDLLLGFCRLRMPHAPFRKEFTGSTSCIRELHVFGAQLGLGEKKDTSQQHRGFGHRLLSRAEEIAKERFGADKMLVTSGVGAREYYRRKHAYSREGAYMAKEL</sequence>
<gene>
    <name evidence="18" type="ORF">HY544_03270</name>
</gene>
<dbReference type="Gene3D" id="3.20.20.70">
    <property type="entry name" value="Aldolase class I"/>
    <property type="match status" value="1"/>
</dbReference>
<evidence type="ECO:0000256" key="3">
    <source>
        <dbReference type="ARBA" id="ARBA00022485"/>
    </source>
</evidence>
<dbReference type="SUPFAM" id="SSF102114">
    <property type="entry name" value="Radical SAM enzymes"/>
    <property type="match status" value="1"/>
</dbReference>
<keyword evidence="6" id="KW-0949">S-adenosyl-L-methionine</keyword>
<evidence type="ECO:0000313" key="19">
    <source>
        <dbReference type="Proteomes" id="UP000732298"/>
    </source>
</evidence>
<evidence type="ECO:0000256" key="8">
    <source>
        <dbReference type="ARBA" id="ARBA00022723"/>
    </source>
</evidence>
<dbReference type="SFLD" id="SFLDF00344">
    <property type="entry name" value="ELP3-like"/>
    <property type="match status" value="1"/>
</dbReference>
<feature type="binding site" evidence="15">
    <location>
        <position position="102"/>
    </location>
    <ligand>
        <name>[4Fe-4S] cluster</name>
        <dbReference type="ChEBI" id="CHEBI:49883"/>
        <note>4Fe-4S-S-AdoMet</note>
    </ligand>
</feature>
<organism evidence="18 19">
    <name type="scientific">Candidatus Iainarchaeum sp</name>
    <dbReference type="NCBI Taxonomy" id="3101447"/>
    <lineage>
        <taxon>Archaea</taxon>
        <taxon>Candidatus Iainarchaeota</taxon>
        <taxon>Candidatus Iainarchaeia</taxon>
        <taxon>Candidatus Iainarchaeales</taxon>
        <taxon>Candidatus Iainarchaeaceae</taxon>
        <taxon>Candidatus Iainarchaeum</taxon>
    </lineage>
</organism>
<feature type="binding site" evidence="15">
    <location>
        <position position="94"/>
    </location>
    <ligand>
        <name>[4Fe-4S] cluster</name>
        <dbReference type="ChEBI" id="CHEBI:49883"/>
        <note>4Fe-4S-S-AdoMet</note>
    </ligand>
</feature>
<dbReference type="SFLD" id="SFLDS00029">
    <property type="entry name" value="Radical_SAM"/>
    <property type="match status" value="1"/>
</dbReference>
<dbReference type="PROSITE" id="PS51918">
    <property type="entry name" value="RADICAL_SAM"/>
    <property type="match status" value="1"/>
</dbReference>
<comment type="catalytic activity">
    <reaction evidence="14">
        <text>uridine(34) in tRNA + acetyl-CoA + S-adenosyl-L-methionine + H2O = 5-(carboxymethyl)uridine(34) in tRNA + 5'-deoxyadenosine + L-methionine + CoA + 2 H(+)</text>
        <dbReference type="Rhea" id="RHEA:61020"/>
        <dbReference type="Rhea" id="RHEA-COMP:10407"/>
        <dbReference type="Rhea" id="RHEA-COMP:11727"/>
        <dbReference type="ChEBI" id="CHEBI:15377"/>
        <dbReference type="ChEBI" id="CHEBI:15378"/>
        <dbReference type="ChEBI" id="CHEBI:17319"/>
        <dbReference type="ChEBI" id="CHEBI:57287"/>
        <dbReference type="ChEBI" id="CHEBI:57288"/>
        <dbReference type="ChEBI" id="CHEBI:57844"/>
        <dbReference type="ChEBI" id="CHEBI:59789"/>
        <dbReference type="ChEBI" id="CHEBI:65315"/>
        <dbReference type="ChEBI" id="CHEBI:74882"/>
        <dbReference type="EC" id="2.3.1.311"/>
    </reaction>
    <physiologicalReaction direction="left-to-right" evidence="14">
        <dbReference type="Rhea" id="RHEA:61021"/>
    </physiologicalReaction>
</comment>
<keyword evidence="7" id="KW-0819">tRNA processing</keyword>
<dbReference type="InterPro" id="IPR034687">
    <property type="entry name" value="ELP3-like"/>
</dbReference>
<dbReference type="SUPFAM" id="SSF55729">
    <property type="entry name" value="Acyl-CoA N-acyltransferases (Nat)"/>
    <property type="match status" value="1"/>
</dbReference>
<dbReference type="GO" id="GO:0002926">
    <property type="term" value="P:tRNA wobble base 5-methoxycarbonylmethyl-2-thiouridinylation"/>
    <property type="evidence" value="ECO:0007669"/>
    <property type="project" value="TreeGrafter"/>
</dbReference>
<dbReference type="AlphaFoldDB" id="A0A8T3YNA5"/>
<evidence type="ECO:0000256" key="7">
    <source>
        <dbReference type="ARBA" id="ARBA00022694"/>
    </source>
</evidence>
<evidence type="ECO:0000256" key="11">
    <source>
        <dbReference type="ARBA" id="ARBA00023014"/>
    </source>
</evidence>
<dbReference type="SMART" id="SM00729">
    <property type="entry name" value="Elp3"/>
    <property type="match status" value="1"/>
</dbReference>
<dbReference type="GO" id="GO:0005737">
    <property type="term" value="C:cytoplasm"/>
    <property type="evidence" value="ECO:0007669"/>
    <property type="project" value="TreeGrafter"/>
</dbReference>
<keyword evidence="10 15" id="KW-0408">Iron</keyword>
<protein>
    <recommendedName>
        <fullName evidence="13">tRNA carboxymethyluridine synthase</fullName>
        <ecNumber evidence="13">2.3.1.311</ecNumber>
    </recommendedName>
</protein>
<keyword evidence="4" id="KW-0820">tRNA-binding</keyword>
<evidence type="ECO:0000313" key="18">
    <source>
        <dbReference type="EMBL" id="MBI4210498.1"/>
    </source>
</evidence>
<dbReference type="InterPro" id="IPR007197">
    <property type="entry name" value="rSAM"/>
</dbReference>
<dbReference type="SFLD" id="SFLDG01086">
    <property type="entry name" value="elongater_protein-like"/>
    <property type="match status" value="1"/>
</dbReference>
<comment type="pathway">
    <text evidence="1">tRNA modification.</text>
</comment>
<dbReference type="InterPro" id="IPR006638">
    <property type="entry name" value="Elp3/MiaA/NifB-like_rSAM"/>
</dbReference>
<evidence type="ECO:0000256" key="13">
    <source>
        <dbReference type="ARBA" id="ARBA00044771"/>
    </source>
</evidence>
<dbReference type="InterPro" id="IPR058240">
    <property type="entry name" value="rSAM_sf"/>
</dbReference>
<dbReference type="EMBL" id="JACQPB010000034">
    <property type="protein sequence ID" value="MBI4210498.1"/>
    <property type="molecule type" value="Genomic_DNA"/>
</dbReference>
<keyword evidence="5" id="KW-0808">Transferase</keyword>
<dbReference type="NCBIfam" id="TIGR01211">
    <property type="entry name" value="ELP3"/>
    <property type="match status" value="1"/>
</dbReference>
<comment type="similarity">
    <text evidence="2">Belongs to the ELP3 family.</text>
</comment>